<dbReference type="PROSITE" id="PS51278">
    <property type="entry name" value="GATASE_TYPE_2"/>
    <property type="match status" value="1"/>
</dbReference>
<evidence type="ECO:0000259" key="16">
    <source>
        <dbReference type="PROSITE" id="PS51278"/>
    </source>
</evidence>
<dbReference type="EC" id="6.3.5.4" evidence="2"/>
<comment type="pathway">
    <text evidence="1">Amino-acid biosynthesis; L-asparagine biosynthesis; L-asparagine from L-aspartate (L-Gln route): step 1/1.</text>
</comment>
<dbReference type="GO" id="GO:0008270">
    <property type="term" value="F:zinc ion binding"/>
    <property type="evidence" value="ECO:0007669"/>
    <property type="project" value="UniProtKB-KW"/>
</dbReference>
<keyword evidence="4" id="KW-0028">Amino-acid biosynthesis</keyword>
<dbReference type="FunFam" id="3.40.50.620:FF:000031">
    <property type="entry name" value="Asparagine synthase B"/>
    <property type="match status" value="1"/>
</dbReference>
<dbReference type="NCBIfam" id="NF006949">
    <property type="entry name" value="PRK09431.1"/>
    <property type="match status" value="1"/>
</dbReference>
<dbReference type="CDD" id="cd01991">
    <property type="entry name" value="Asn_synthase_B_C"/>
    <property type="match status" value="1"/>
</dbReference>
<evidence type="ECO:0000259" key="15">
    <source>
        <dbReference type="PROSITE" id="PS50016"/>
    </source>
</evidence>
<dbReference type="GO" id="GO:0004066">
    <property type="term" value="F:asparagine synthase (glutamine-hydrolyzing) activity"/>
    <property type="evidence" value="ECO:0007669"/>
    <property type="project" value="UniProtKB-EC"/>
</dbReference>
<keyword evidence="11" id="KW-0315">Glutamine amidotransferase</keyword>
<evidence type="ECO:0000256" key="14">
    <source>
        <dbReference type="SAM" id="MobiDB-lite"/>
    </source>
</evidence>
<evidence type="ECO:0000256" key="13">
    <source>
        <dbReference type="PROSITE-ProRule" id="PRU00146"/>
    </source>
</evidence>
<dbReference type="NCBIfam" id="TIGR01536">
    <property type="entry name" value="asn_synth_AEB"/>
    <property type="match status" value="1"/>
</dbReference>
<evidence type="ECO:0000256" key="3">
    <source>
        <dbReference type="ARBA" id="ARBA00022598"/>
    </source>
</evidence>
<dbReference type="GO" id="GO:0005829">
    <property type="term" value="C:cytosol"/>
    <property type="evidence" value="ECO:0007669"/>
    <property type="project" value="TreeGrafter"/>
</dbReference>
<dbReference type="PROSITE" id="PS51805">
    <property type="entry name" value="EPHD"/>
    <property type="match status" value="1"/>
</dbReference>
<dbReference type="InterPro" id="IPR050795">
    <property type="entry name" value="Asn_Synthetase"/>
</dbReference>
<proteinExistence type="predicted"/>
<dbReference type="InterPro" id="IPR006426">
    <property type="entry name" value="Asn_synth_AEB"/>
</dbReference>
<comment type="catalytic activity">
    <reaction evidence="12">
        <text>L-aspartate + L-glutamine + ATP + H2O = L-asparagine + L-glutamate + AMP + diphosphate + H(+)</text>
        <dbReference type="Rhea" id="RHEA:12228"/>
        <dbReference type="ChEBI" id="CHEBI:15377"/>
        <dbReference type="ChEBI" id="CHEBI:15378"/>
        <dbReference type="ChEBI" id="CHEBI:29985"/>
        <dbReference type="ChEBI" id="CHEBI:29991"/>
        <dbReference type="ChEBI" id="CHEBI:30616"/>
        <dbReference type="ChEBI" id="CHEBI:33019"/>
        <dbReference type="ChEBI" id="CHEBI:58048"/>
        <dbReference type="ChEBI" id="CHEBI:58359"/>
        <dbReference type="ChEBI" id="CHEBI:456215"/>
        <dbReference type="EC" id="6.3.5.4"/>
    </reaction>
</comment>
<evidence type="ECO:0000256" key="10">
    <source>
        <dbReference type="ARBA" id="ARBA00022888"/>
    </source>
</evidence>
<dbReference type="InterPro" id="IPR013083">
    <property type="entry name" value="Znf_RING/FYVE/PHD"/>
</dbReference>
<dbReference type="InterPro" id="IPR014729">
    <property type="entry name" value="Rossmann-like_a/b/a_fold"/>
</dbReference>
<evidence type="ECO:0000256" key="12">
    <source>
        <dbReference type="ARBA" id="ARBA00048741"/>
    </source>
</evidence>
<dbReference type="Pfam" id="PF13831">
    <property type="entry name" value="PHD_2"/>
    <property type="match status" value="1"/>
</dbReference>
<dbReference type="SUPFAM" id="SSF57903">
    <property type="entry name" value="FYVE/PHD zinc finger"/>
    <property type="match status" value="1"/>
</dbReference>
<dbReference type="InterPro" id="IPR029055">
    <property type="entry name" value="Ntn_hydrolases_N"/>
</dbReference>
<feature type="compositionally biased region" description="Acidic residues" evidence="14">
    <location>
        <begin position="202"/>
        <end position="212"/>
    </location>
</feature>
<dbReference type="Pfam" id="PF00733">
    <property type="entry name" value="Asn_synthase"/>
    <property type="match status" value="1"/>
</dbReference>
<feature type="compositionally biased region" description="Low complexity" evidence="14">
    <location>
        <begin position="213"/>
        <end position="235"/>
    </location>
</feature>
<dbReference type="GO" id="GO:0006529">
    <property type="term" value="P:asparagine biosynthetic process"/>
    <property type="evidence" value="ECO:0007669"/>
    <property type="project" value="UniProtKB-KW"/>
</dbReference>
<keyword evidence="5" id="KW-0479">Metal-binding</keyword>
<dbReference type="InterPro" id="IPR017932">
    <property type="entry name" value="GATase_2_dom"/>
</dbReference>
<keyword evidence="6" id="KW-0547">Nucleotide-binding</keyword>
<dbReference type="CDD" id="cd15492">
    <property type="entry name" value="PHD_BRPF_JADE_like"/>
    <property type="match status" value="1"/>
</dbReference>
<dbReference type="SMART" id="SM00249">
    <property type="entry name" value="PHD"/>
    <property type="match status" value="2"/>
</dbReference>
<dbReference type="Pfam" id="PF13771">
    <property type="entry name" value="zf-HC5HC2H"/>
    <property type="match status" value="1"/>
</dbReference>
<dbReference type="InterPro" id="IPR034732">
    <property type="entry name" value="EPHD"/>
</dbReference>
<keyword evidence="10" id="KW-0061">Asparagine biosynthesis</keyword>
<dbReference type="InterPro" id="IPR011011">
    <property type="entry name" value="Znf_FYVE_PHD"/>
</dbReference>
<evidence type="ECO:0000256" key="11">
    <source>
        <dbReference type="ARBA" id="ARBA00022962"/>
    </source>
</evidence>
<evidence type="ECO:0000256" key="5">
    <source>
        <dbReference type="ARBA" id="ARBA00022723"/>
    </source>
</evidence>
<dbReference type="Gene3D" id="3.40.50.620">
    <property type="entry name" value="HUPs"/>
    <property type="match status" value="1"/>
</dbReference>
<keyword evidence="7 13" id="KW-0863">Zinc-finger</keyword>
<dbReference type="Proteomes" id="UP000239649">
    <property type="component" value="Unassembled WGS sequence"/>
</dbReference>
<feature type="domain" description="PHD-type" evidence="15">
    <location>
        <begin position="287"/>
        <end position="339"/>
    </location>
</feature>
<dbReference type="InterPro" id="IPR033738">
    <property type="entry name" value="AsnB_N"/>
</dbReference>
<evidence type="ECO:0000313" key="18">
    <source>
        <dbReference type="EMBL" id="PSC72286.1"/>
    </source>
</evidence>
<evidence type="ECO:0000256" key="6">
    <source>
        <dbReference type="ARBA" id="ARBA00022741"/>
    </source>
</evidence>
<reference evidence="18 19" key="1">
    <citation type="journal article" date="2018" name="Plant J.">
        <title>Genome sequences of Chlorella sorokiniana UTEX 1602 and Micractinium conductrix SAG 241.80: implications to maltose excretion by a green alga.</title>
        <authorList>
            <person name="Arriola M.B."/>
            <person name="Velmurugan N."/>
            <person name="Zhang Y."/>
            <person name="Plunkett M.H."/>
            <person name="Hondzo H."/>
            <person name="Barney B.M."/>
        </authorList>
    </citation>
    <scope>NUCLEOTIDE SEQUENCE [LARGE SCALE GENOMIC DNA]</scope>
    <source>
        <strain evidence="18 19">SAG 241.80</strain>
    </source>
</reference>
<dbReference type="SUPFAM" id="SSF52402">
    <property type="entry name" value="Adenine nucleotide alpha hydrolases-like"/>
    <property type="match status" value="1"/>
</dbReference>
<name>A0A2P6VDW7_9CHLO</name>
<evidence type="ECO:0000256" key="9">
    <source>
        <dbReference type="ARBA" id="ARBA00022840"/>
    </source>
</evidence>
<gene>
    <name evidence="18" type="ORF">C2E20_4350</name>
</gene>
<dbReference type="Gene3D" id="3.60.20.10">
    <property type="entry name" value="Glutamine Phosphoribosylpyrophosphate, subunit 1, domain 1"/>
    <property type="match status" value="1"/>
</dbReference>
<dbReference type="InterPro" id="IPR001965">
    <property type="entry name" value="Znf_PHD"/>
</dbReference>
<dbReference type="PANTHER" id="PTHR11772">
    <property type="entry name" value="ASPARAGINE SYNTHETASE"/>
    <property type="match status" value="1"/>
</dbReference>
<dbReference type="PROSITE" id="PS01359">
    <property type="entry name" value="ZF_PHD_1"/>
    <property type="match status" value="1"/>
</dbReference>
<dbReference type="SUPFAM" id="SSF56235">
    <property type="entry name" value="N-terminal nucleophile aminohydrolases (Ntn hydrolases)"/>
    <property type="match status" value="1"/>
</dbReference>
<keyword evidence="9" id="KW-0067">ATP-binding</keyword>
<dbReference type="PROSITE" id="PS50016">
    <property type="entry name" value="ZF_PHD_2"/>
    <property type="match status" value="1"/>
</dbReference>
<dbReference type="PANTHER" id="PTHR11772:SF2">
    <property type="entry name" value="ASPARAGINE SYNTHETASE [GLUTAMINE-HYDROLYZING]"/>
    <property type="match status" value="1"/>
</dbReference>
<dbReference type="Pfam" id="PF13537">
    <property type="entry name" value="GATase_7"/>
    <property type="match status" value="1"/>
</dbReference>
<dbReference type="EMBL" id="LHPF02000011">
    <property type="protein sequence ID" value="PSC72286.1"/>
    <property type="molecule type" value="Genomic_DNA"/>
</dbReference>
<feature type="domain" description="Glutamine amidotransferase type-2" evidence="16">
    <location>
        <begin position="497"/>
        <end position="691"/>
    </location>
</feature>
<protein>
    <recommendedName>
        <fullName evidence="2">asparagine synthase (glutamine-hydrolyzing)</fullName>
        <ecNumber evidence="2">6.3.5.4</ecNumber>
    </recommendedName>
</protein>
<accession>A0A2P6VDW7</accession>
<feature type="region of interest" description="Disordered" evidence="14">
    <location>
        <begin position="57"/>
        <end position="251"/>
    </location>
</feature>
<evidence type="ECO:0000256" key="4">
    <source>
        <dbReference type="ARBA" id="ARBA00022605"/>
    </source>
</evidence>
<comment type="caution">
    <text evidence="18">The sequence shown here is derived from an EMBL/GenBank/DDBJ whole genome shotgun (WGS) entry which is preliminary data.</text>
</comment>
<evidence type="ECO:0000259" key="17">
    <source>
        <dbReference type="PROSITE" id="PS51805"/>
    </source>
</evidence>
<dbReference type="CDD" id="cd00712">
    <property type="entry name" value="AsnB"/>
    <property type="match status" value="1"/>
</dbReference>
<feature type="domain" description="PHD-type" evidence="17">
    <location>
        <begin position="344"/>
        <end position="466"/>
    </location>
</feature>
<keyword evidence="3" id="KW-0436">Ligase</keyword>
<feature type="compositionally biased region" description="Low complexity" evidence="14">
    <location>
        <begin position="177"/>
        <end position="201"/>
    </location>
</feature>
<dbReference type="STRING" id="554055.A0A2P6VDW7"/>
<dbReference type="InterPro" id="IPR019787">
    <property type="entry name" value="Znf_PHD-finger"/>
</dbReference>
<evidence type="ECO:0000313" key="19">
    <source>
        <dbReference type="Proteomes" id="UP000239649"/>
    </source>
</evidence>
<keyword evidence="8" id="KW-0862">Zinc</keyword>
<dbReference type="OrthoDB" id="409189at2759"/>
<dbReference type="InterPro" id="IPR001962">
    <property type="entry name" value="Asn_synthase"/>
</dbReference>
<evidence type="ECO:0000256" key="2">
    <source>
        <dbReference type="ARBA" id="ARBA00012737"/>
    </source>
</evidence>
<dbReference type="GO" id="GO:0005524">
    <property type="term" value="F:ATP binding"/>
    <property type="evidence" value="ECO:0007669"/>
    <property type="project" value="UniProtKB-KW"/>
</dbReference>
<evidence type="ECO:0000256" key="1">
    <source>
        <dbReference type="ARBA" id="ARBA00005187"/>
    </source>
</evidence>
<dbReference type="Gene3D" id="3.30.40.10">
    <property type="entry name" value="Zinc/RING finger domain, C3HC4 (zinc finger)"/>
    <property type="match status" value="2"/>
</dbReference>
<organism evidence="18 19">
    <name type="scientific">Micractinium conductrix</name>
    <dbReference type="NCBI Taxonomy" id="554055"/>
    <lineage>
        <taxon>Eukaryota</taxon>
        <taxon>Viridiplantae</taxon>
        <taxon>Chlorophyta</taxon>
        <taxon>core chlorophytes</taxon>
        <taxon>Trebouxiophyceae</taxon>
        <taxon>Chlorellales</taxon>
        <taxon>Chlorellaceae</taxon>
        <taxon>Chlorella clade</taxon>
        <taxon>Micractinium</taxon>
    </lineage>
</organism>
<feature type="compositionally biased region" description="Acidic residues" evidence="14">
    <location>
        <begin position="139"/>
        <end position="160"/>
    </location>
</feature>
<evidence type="ECO:0000256" key="7">
    <source>
        <dbReference type="ARBA" id="ARBA00022771"/>
    </source>
</evidence>
<sequence length="1081" mass="117082">MPVTLRPADVLSEEEIAAAMEQPVLTSAQLHQLREQIDQLRRINVVLRALKFRARTGRDSAVPPPPLEPRPSSGSGRGHGRGRGGSGGAGPMINLGGRGRGRGRGGKRGREDESEDDDSIVVRSSVEEDASLGSSGSDETSEGEEDTLGSSSEEESEEDFSLPVVDKPRQTARQRRATAAAAVVSAGASDDDNANGGSSSDGEGEGAAEEEQQQQQQQQTSAGPASQGAAAVGSPHAGKHATSGGEGGEAKRRSLFRVVSETGTSGAPLPLPALKPVKAFAGASEEDAVCSVCGDGEAPDGNVILLCEGKGCSVAVHQMCYGVHAVPEGRWLCDACNAKLKPSAANCCVCPVVGCAVKKVTELGRVVPAGRPKAGGPFSHLSCALWVPEIELADHENFAGVKLDKLTAVRVKLKCELCKQAGGGAVQCAFGTCCRSFHVLCGRAAGQQLHFRATDGEPLAFCGMHSKPTFAKLVDEMVEGKLALDAVPLDSSSAAMCGILAALGLAGGQAEAEKNRRDILKLSRLLRHRGPDQNSVYQAPDGRAFMAFERLMIVDPTDTGRQPFQIPTIEGNIAWALNSEIYNHEALRESKLAGVDLHSRSDSAVVGYLYQKYGDTNELWNSLDGIFACVIWDERTGYFCAARDPIGICSLYWGRAADGSVWFASEMKALQSKCETIDCFPPGHVYRSSTGKLERWFNPDWLDINRIPHTPVDLPQLKQTFIDAVVKRLMSDAPLAILLSGGLDSSLVASVAVRHIKQCKNAFDPDHKLHTYSIGIKGSPDLIAARKVSDFLGTIHHEFTFTVEEGIDALYDLIWHIESYEQVRAAVPMYLLSQRIKAMGMKVVLSGEGADEIFGGYLYFHKAPNAEEYHKECVRLVTRLHQWDVLRANKAPFAFGLETRVPFLDKQFLQVSMNIDAADKMPNLAVKPDGVHPKLEKYILRKAFDEPDHPYLPDEVLFRQKEQFSDGVGYDWVDGLKEYAAKVVTDDMWETRFDRFPVHPPRTKEYYLLRSIFDTHFPHNDALKTVPQGLSIACSTPEALKWDPQWENTHEISGRAIKAVHEAGSGFTLENGAAAANGAAH</sequence>
<keyword evidence="19" id="KW-1185">Reference proteome</keyword>
<dbReference type="InterPro" id="IPR019786">
    <property type="entry name" value="Zinc_finger_PHD-type_CS"/>
</dbReference>
<evidence type="ECO:0000256" key="8">
    <source>
        <dbReference type="ARBA" id="ARBA00022833"/>
    </source>
</evidence>
<dbReference type="AlphaFoldDB" id="A0A2P6VDW7"/>
<dbReference type="CDD" id="cd15571">
    <property type="entry name" value="ePHD"/>
    <property type="match status" value="1"/>
</dbReference>